<comment type="caution">
    <text evidence="1">The sequence shown here is derived from an EMBL/GenBank/DDBJ whole genome shotgun (WGS) entry which is preliminary data.</text>
</comment>
<dbReference type="EMBL" id="JAWRVE010000017">
    <property type="protein sequence ID" value="KAL1876318.1"/>
    <property type="molecule type" value="Genomic_DNA"/>
</dbReference>
<organism evidence="1 2">
    <name type="scientific">Diaporthe australafricana</name>
    <dbReference type="NCBI Taxonomy" id="127596"/>
    <lineage>
        <taxon>Eukaryota</taxon>
        <taxon>Fungi</taxon>
        <taxon>Dikarya</taxon>
        <taxon>Ascomycota</taxon>
        <taxon>Pezizomycotina</taxon>
        <taxon>Sordariomycetes</taxon>
        <taxon>Sordariomycetidae</taxon>
        <taxon>Diaporthales</taxon>
        <taxon>Diaporthaceae</taxon>
        <taxon>Diaporthe</taxon>
    </lineage>
</organism>
<accession>A0ABR3XK16</accession>
<reference evidence="1 2" key="1">
    <citation type="journal article" date="2024" name="IMA Fungus">
        <title>IMA Genome - F19 : A genome assembly and annotation guide to empower mycologists, including annotated draft genome sequences of Ceratocystis pirilliformis, Diaporthe australafricana, Fusarium ophioides, Paecilomyces lecythidis, and Sporothrix stenoceras.</title>
        <authorList>
            <person name="Aylward J."/>
            <person name="Wilson A.M."/>
            <person name="Visagie C.M."/>
            <person name="Spraker J."/>
            <person name="Barnes I."/>
            <person name="Buitendag C."/>
            <person name="Ceriani C."/>
            <person name="Del Mar Angel L."/>
            <person name="du Plessis D."/>
            <person name="Fuchs T."/>
            <person name="Gasser K."/>
            <person name="Kramer D."/>
            <person name="Li W."/>
            <person name="Munsamy K."/>
            <person name="Piso A."/>
            <person name="Price J.L."/>
            <person name="Sonnekus B."/>
            <person name="Thomas C."/>
            <person name="van der Nest A."/>
            <person name="van Dijk A."/>
            <person name="van Heerden A."/>
            <person name="van Vuuren N."/>
            <person name="Yilmaz N."/>
            <person name="Duong T.A."/>
            <person name="van der Merwe N.A."/>
            <person name="Wingfield M.J."/>
            <person name="Wingfield B.D."/>
        </authorList>
    </citation>
    <scope>NUCLEOTIDE SEQUENCE [LARGE SCALE GENOMIC DNA]</scope>
    <source>
        <strain evidence="1 2">CMW 18300</strain>
    </source>
</reference>
<dbReference type="Proteomes" id="UP001583177">
    <property type="component" value="Unassembled WGS sequence"/>
</dbReference>
<sequence>MAYRACDEFGITPHFLGYVTEQGRVIGILTHYLDEAHKPDNDEEKELCRTALHDFHSLTGWQRDPKANHRDNFLIDDGKVYLVDLANVYTPEQVTRKGDDWMQKLLHEQFDAWWDYDMHIQN</sequence>
<gene>
    <name evidence="1" type="ORF">Daus18300_002947</name>
</gene>
<keyword evidence="2" id="KW-1185">Reference proteome</keyword>
<protein>
    <submittedName>
        <fullName evidence="1">Uncharacterized protein</fullName>
    </submittedName>
</protein>
<name>A0ABR3XK16_9PEZI</name>
<evidence type="ECO:0000313" key="1">
    <source>
        <dbReference type="EMBL" id="KAL1876318.1"/>
    </source>
</evidence>
<evidence type="ECO:0000313" key="2">
    <source>
        <dbReference type="Proteomes" id="UP001583177"/>
    </source>
</evidence>
<proteinExistence type="predicted"/>